<sequence length="164" mass="18541">MPYQWTDAPATQRLELWPFRSLPKKGFVLFIGATALFLALPALAVTGSVVLWALLPFLALTVAGIWWALSHSYRSGEVLERLEITSEQVTLSRHDPKRPRRDWQGNPHWVRVEIHHSGGPVPDYLTLTGGPRPVEIGAFLTPEERRRLHGELQERLSVARTPNP</sequence>
<comment type="caution">
    <text evidence="2">The sequence shown here is derived from an EMBL/GenBank/DDBJ whole genome shotgun (WGS) entry which is preliminary data.</text>
</comment>
<organism evidence="2 3">
    <name type="scientific">Pseudothioclava arenosa</name>
    <dbReference type="NCBI Taxonomy" id="1795308"/>
    <lineage>
        <taxon>Bacteria</taxon>
        <taxon>Pseudomonadati</taxon>
        <taxon>Pseudomonadota</taxon>
        <taxon>Alphaproteobacteria</taxon>
        <taxon>Rhodobacterales</taxon>
        <taxon>Paracoccaceae</taxon>
        <taxon>Pseudothioclava</taxon>
    </lineage>
</organism>
<evidence type="ECO:0008006" key="4">
    <source>
        <dbReference type="Google" id="ProtNLM"/>
    </source>
</evidence>
<protein>
    <recommendedName>
        <fullName evidence="4">DUF2244 domain-containing protein</fullName>
    </recommendedName>
</protein>
<accession>A0A2A4CPE7</accession>
<keyword evidence="1" id="KW-1133">Transmembrane helix</keyword>
<feature type="transmembrane region" description="Helical" evidence="1">
    <location>
        <begin position="26"/>
        <end position="44"/>
    </location>
</feature>
<keyword evidence="1" id="KW-0812">Transmembrane</keyword>
<dbReference type="InterPro" id="IPR019253">
    <property type="entry name" value="DUF2244_TM"/>
</dbReference>
<keyword evidence="3" id="KW-1185">Reference proteome</keyword>
<evidence type="ECO:0000313" key="3">
    <source>
        <dbReference type="Proteomes" id="UP000243507"/>
    </source>
</evidence>
<dbReference type="RefSeq" id="WP_096431748.1">
    <property type="nucleotide sequence ID" value="NZ_NTJD01000003.1"/>
</dbReference>
<dbReference type="OrthoDB" id="9808190at2"/>
<evidence type="ECO:0000256" key="1">
    <source>
        <dbReference type="SAM" id="Phobius"/>
    </source>
</evidence>
<keyword evidence="1" id="KW-0472">Membrane</keyword>
<dbReference type="Pfam" id="PF10003">
    <property type="entry name" value="DUF2244"/>
    <property type="match status" value="1"/>
</dbReference>
<dbReference type="EMBL" id="NTJD01000003">
    <property type="protein sequence ID" value="PCD77111.1"/>
    <property type="molecule type" value="Genomic_DNA"/>
</dbReference>
<feature type="transmembrane region" description="Helical" evidence="1">
    <location>
        <begin position="50"/>
        <end position="69"/>
    </location>
</feature>
<proteinExistence type="predicted"/>
<reference evidence="2 3" key="1">
    <citation type="submission" date="2017-09" db="EMBL/GenBank/DDBJ databases">
        <title>A multilocus sequence analysis scheme for characterization of bacteria in the genus Thioclava.</title>
        <authorList>
            <person name="Liu Y."/>
            <person name="Shao Z."/>
        </authorList>
    </citation>
    <scope>NUCLEOTIDE SEQUENCE [LARGE SCALE GENOMIC DNA]</scope>
    <source>
        <strain evidence="2 3">CAU 1312</strain>
    </source>
</reference>
<dbReference type="AlphaFoldDB" id="A0A2A4CPE7"/>
<evidence type="ECO:0000313" key="2">
    <source>
        <dbReference type="EMBL" id="PCD77111.1"/>
    </source>
</evidence>
<dbReference type="Proteomes" id="UP000243507">
    <property type="component" value="Unassembled WGS sequence"/>
</dbReference>
<name>A0A2A4CPE7_9RHOB</name>
<gene>
    <name evidence="2" type="ORF">CLN94_04875</name>
</gene>